<name>A0A545TP12_9PROT</name>
<dbReference type="InterPro" id="IPR023389">
    <property type="entry name" value="DOPA-like_sf"/>
</dbReference>
<dbReference type="GO" id="GO:0051213">
    <property type="term" value="F:dioxygenase activity"/>
    <property type="evidence" value="ECO:0007669"/>
    <property type="project" value="UniProtKB-KW"/>
</dbReference>
<organism evidence="1 2">
    <name type="scientific">Denitrobaculum tricleocarpae</name>
    <dbReference type="NCBI Taxonomy" id="2591009"/>
    <lineage>
        <taxon>Bacteria</taxon>
        <taxon>Pseudomonadati</taxon>
        <taxon>Pseudomonadota</taxon>
        <taxon>Alphaproteobacteria</taxon>
        <taxon>Rhodospirillales</taxon>
        <taxon>Rhodospirillaceae</taxon>
        <taxon>Denitrobaculum</taxon>
    </lineage>
</organism>
<keyword evidence="1" id="KW-0223">Dioxygenase</keyword>
<reference evidence="1 2" key="1">
    <citation type="submission" date="2019-06" db="EMBL/GenBank/DDBJ databases">
        <title>Whole genome sequence for Rhodospirillaceae sp. R148.</title>
        <authorList>
            <person name="Wang G."/>
        </authorList>
    </citation>
    <scope>NUCLEOTIDE SEQUENCE [LARGE SCALE GENOMIC DNA]</scope>
    <source>
        <strain evidence="1 2">R148</strain>
    </source>
</reference>
<dbReference type="OrthoDB" id="572228at2"/>
<proteinExistence type="predicted"/>
<dbReference type="InterPro" id="IPR014980">
    <property type="entry name" value="DOPA_dioxygen"/>
</dbReference>
<accession>A0A545TP12</accession>
<dbReference type="PIRSF" id="PIRSF028139">
    <property type="entry name" value="DOPA-diox_rel_Mll2280"/>
    <property type="match status" value="1"/>
</dbReference>
<comment type="caution">
    <text evidence="1">The sequence shown here is derived from an EMBL/GenBank/DDBJ whole genome shotgun (WGS) entry which is preliminary data.</text>
</comment>
<dbReference type="PANTHER" id="PTHR36423:SF2">
    <property type="entry name" value="AFR070WP"/>
    <property type="match status" value="1"/>
</dbReference>
<dbReference type="AlphaFoldDB" id="A0A545TP12"/>
<dbReference type="RefSeq" id="WP_142897176.1">
    <property type="nucleotide sequence ID" value="NZ_ML660056.1"/>
</dbReference>
<keyword evidence="2" id="KW-1185">Reference proteome</keyword>
<evidence type="ECO:0000313" key="1">
    <source>
        <dbReference type="EMBL" id="TQV78953.1"/>
    </source>
</evidence>
<dbReference type="EMBL" id="VHSH01000005">
    <property type="protein sequence ID" value="TQV78953.1"/>
    <property type="molecule type" value="Genomic_DNA"/>
</dbReference>
<dbReference type="PANTHER" id="PTHR36423">
    <property type="entry name" value="AFR070WP"/>
    <property type="match status" value="1"/>
</dbReference>
<dbReference type="SUPFAM" id="SSF143410">
    <property type="entry name" value="DOPA-like"/>
    <property type="match status" value="1"/>
</dbReference>
<dbReference type="Gene3D" id="3.30.70.1240">
    <property type="entry name" value="DOPA-like domains"/>
    <property type="match status" value="1"/>
</dbReference>
<evidence type="ECO:0000313" key="2">
    <source>
        <dbReference type="Proteomes" id="UP000315252"/>
    </source>
</evidence>
<gene>
    <name evidence="1" type="ORF">FKG95_14800</name>
</gene>
<protein>
    <submittedName>
        <fullName evidence="1">4,5-dioxygenase</fullName>
    </submittedName>
</protein>
<dbReference type="Proteomes" id="UP000315252">
    <property type="component" value="Unassembled WGS sequence"/>
</dbReference>
<dbReference type="Pfam" id="PF08883">
    <property type="entry name" value="DOPA_dioxygen"/>
    <property type="match status" value="1"/>
</dbReference>
<keyword evidence="1" id="KW-0560">Oxidoreductase</keyword>
<sequence>MTDNSQENKEVSSISGYHAHVYYDAASKARAARLRVAIEERFDVELGRWRDDPVGPHPTGSYQVAFSPAVFSEIIPWLALNRDGLTIFTHTETGDHLSDHRDHAIWLGEQQDLKLSIFE</sequence>